<dbReference type="EMBL" id="REGN01013416">
    <property type="protein sequence ID" value="RMZ93948.1"/>
    <property type="molecule type" value="Genomic_DNA"/>
</dbReference>
<accession>A0A3M7P4E8</accession>
<gene>
    <name evidence="2" type="ORF">BpHYR1_028878</name>
</gene>
<feature type="non-terminal residue" evidence="2">
    <location>
        <position position="580"/>
    </location>
</feature>
<organism evidence="2 3">
    <name type="scientific">Brachionus plicatilis</name>
    <name type="common">Marine rotifer</name>
    <name type="synonym">Brachionus muelleri</name>
    <dbReference type="NCBI Taxonomy" id="10195"/>
    <lineage>
        <taxon>Eukaryota</taxon>
        <taxon>Metazoa</taxon>
        <taxon>Spiralia</taxon>
        <taxon>Gnathifera</taxon>
        <taxon>Rotifera</taxon>
        <taxon>Eurotatoria</taxon>
        <taxon>Monogononta</taxon>
        <taxon>Pseudotrocha</taxon>
        <taxon>Ploima</taxon>
        <taxon>Brachionidae</taxon>
        <taxon>Brachionus</taxon>
    </lineage>
</organism>
<keyword evidence="1" id="KW-0175">Coiled coil</keyword>
<keyword evidence="3" id="KW-1185">Reference proteome</keyword>
<dbReference type="Proteomes" id="UP000276133">
    <property type="component" value="Unassembled WGS sequence"/>
</dbReference>
<protein>
    <submittedName>
        <fullName evidence="2">Uncharacterized protein</fullName>
    </submittedName>
</protein>
<feature type="coiled-coil region" evidence="1">
    <location>
        <begin position="1"/>
        <end position="181"/>
    </location>
</feature>
<evidence type="ECO:0000313" key="2">
    <source>
        <dbReference type="EMBL" id="RMZ93948.1"/>
    </source>
</evidence>
<evidence type="ECO:0000256" key="1">
    <source>
        <dbReference type="SAM" id="Coils"/>
    </source>
</evidence>
<sequence length="580" mass="68395">MDSKDEEISSLNEEIQKIRTVLQMTESSQDLEDKKFRLAEKIKQFEQDILNEQEINEKLNLNLVEWNNANQILEQEILNNQELNQKLNEQLASDQINISSLQQCYENLKNDEKETSKNINELETKRLELKLKIESLEAEIIDFQELNTKLVDNLQQWQQANKILEDQIIEAQQQNSDFVNQSNDLIEKSKLNEEKSLIQELIGESECFTDQNKDLNLMHNEKKFESLIDQNTQTVHNSSDDFENSIITTKYKLEESETNIELIEGEILRNQELYSNLMENLVEWENANRVLEKQIIDLQTQNNELALSHQSFEPKFLFGEEISKLKQEYEEQLNSKEMKIKDLLNKLSKFEENLISNDSNLIDQVSAKDNLDYTLISENNDEISASIINSVAIVKNEDDKIKSQTDEKQNFLNEEQIKELYNQLESKNRLIKELNKSIDQYSNLNKMSERIEDLETCKKKTNELENEIKIIQNKIFESEELNEQLKKNLTEWNNANETLEAKIYEYQRENMGLTLRLDDQIAKNNEGIIKNISDKYNKEIEDLKKEFDRQQQINDETDLLKEVIELKDQKLNDLNAMLEK</sequence>
<comment type="caution">
    <text evidence="2">The sequence shown here is derived from an EMBL/GenBank/DDBJ whole genome shotgun (WGS) entry which is preliminary data.</text>
</comment>
<dbReference type="STRING" id="10195.A0A3M7P4E8"/>
<feature type="coiled-coil region" evidence="1">
    <location>
        <begin position="394"/>
        <end position="509"/>
    </location>
</feature>
<dbReference type="AlphaFoldDB" id="A0A3M7P4E8"/>
<feature type="coiled-coil region" evidence="1">
    <location>
        <begin position="274"/>
        <end position="353"/>
    </location>
</feature>
<evidence type="ECO:0000313" key="3">
    <source>
        <dbReference type="Proteomes" id="UP000276133"/>
    </source>
</evidence>
<proteinExistence type="predicted"/>
<reference evidence="2 3" key="1">
    <citation type="journal article" date="2018" name="Sci. Rep.">
        <title>Genomic signatures of local adaptation to the degree of environmental predictability in rotifers.</title>
        <authorList>
            <person name="Franch-Gras L."/>
            <person name="Hahn C."/>
            <person name="Garcia-Roger E.M."/>
            <person name="Carmona M.J."/>
            <person name="Serra M."/>
            <person name="Gomez A."/>
        </authorList>
    </citation>
    <scope>NUCLEOTIDE SEQUENCE [LARGE SCALE GENOMIC DNA]</scope>
    <source>
        <strain evidence="2">HYR1</strain>
    </source>
</reference>
<name>A0A3M7P4E8_BRAPC</name>